<evidence type="ECO:0000256" key="1">
    <source>
        <dbReference type="ARBA" id="ARBA00002901"/>
    </source>
</evidence>
<evidence type="ECO:0000256" key="3">
    <source>
        <dbReference type="ARBA" id="ARBA00010763"/>
    </source>
</evidence>
<comment type="cofactor">
    <cofactor evidence="7">
        <name>Mg(2+)</name>
        <dbReference type="ChEBI" id="CHEBI:18420"/>
    </cofactor>
</comment>
<dbReference type="Gene3D" id="2.170.190.11">
    <property type="entry name" value="Molybdopterin biosynthesis moea protein, domain 3"/>
    <property type="match status" value="1"/>
</dbReference>
<dbReference type="Pfam" id="PF03453">
    <property type="entry name" value="MoeA_N"/>
    <property type="match status" value="1"/>
</dbReference>
<dbReference type="Gene3D" id="2.40.340.10">
    <property type="entry name" value="MoeA, C-terminal, domain IV"/>
    <property type="match status" value="1"/>
</dbReference>
<dbReference type="InterPro" id="IPR036688">
    <property type="entry name" value="MoeA_C_domain_IV_sf"/>
</dbReference>
<dbReference type="InterPro" id="IPR005111">
    <property type="entry name" value="MoeA_C_domain_IV"/>
</dbReference>
<keyword evidence="4 7" id="KW-0500">Molybdenum</keyword>
<name>A0ABR8AGQ3_9CYAN</name>
<protein>
    <recommendedName>
        <fullName evidence="7">Molybdopterin molybdenumtransferase</fullName>
        <ecNumber evidence="7">2.10.1.1</ecNumber>
    </recommendedName>
</protein>
<keyword evidence="5 7" id="KW-0501">Molybdenum cofactor biosynthesis</keyword>
<dbReference type="InterPro" id="IPR036425">
    <property type="entry name" value="MoaB/Mog-like_dom_sf"/>
</dbReference>
<comment type="pathway">
    <text evidence="2 7">Cofactor biosynthesis; molybdopterin biosynthesis.</text>
</comment>
<keyword evidence="10" id="KW-1185">Reference proteome</keyword>
<dbReference type="InterPro" id="IPR008284">
    <property type="entry name" value="MoCF_biosynth_CS"/>
</dbReference>
<evidence type="ECO:0000256" key="6">
    <source>
        <dbReference type="ARBA" id="ARBA00047317"/>
    </source>
</evidence>
<dbReference type="RefSeq" id="WP_190548386.1">
    <property type="nucleotide sequence ID" value="NZ_CAWPNO010000090.1"/>
</dbReference>
<dbReference type="SMART" id="SM00852">
    <property type="entry name" value="MoCF_biosynth"/>
    <property type="match status" value="1"/>
</dbReference>
<dbReference type="NCBIfam" id="NF045515">
    <property type="entry name" value="Glp_gephyrin"/>
    <property type="match status" value="1"/>
</dbReference>
<keyword evidence="7" id="KW-0479">Metal-binding</keyword>
<comment type="caution">
    <text evidence="9">The sequence shown here is derived from an EMBL/GenBank/DDBJ whole genome shotgun (WGS) entry which is preliminary data.</text>
</comment>
<accession>A0ABR8AGQ3</accession>
<dbReference type="NCBIfam" id="TIGR00177">
    <property type="entry name" value="molyb_syn"/>
    <property type="match status" value="1"/>
</dbReference>
<organism evidence="9 10">
    <name type="scientific">Calothrix parietina FACHB-288</name>
    <dbReference type="NCBI Taxonomy" id="2692896"/>
    <lineage>
        <taxon>Bacteria</taxon>
        <taxon>Bacillati</taxon>
        <taxon>Cyanobacteriota</taxon>
        <taxon>Cyanophyceae</taxon>
        <taxon>Nostocales</taxon>
        <taxon>Calotrichaceae</taxon>
        <taxon>Calothrix</taxon>
    </lineage>
</organism>
<dbReference type="EC" id="2.10.1.1" evidence="7"/>
<dbReference type="EMBL" id="JACJQH010000055">
    <property type="protein sequence ID" value="MBD2199220.1"/>
    <property type="molecule type" value="Genomic_DNA"/>
</dbReference>
<keyword evidence="7" id="KW-0808">Transferase</keyword>
<reference evidence="9 10" key="1">
    <citation type="journal article" date="2020" name="ISME J.">
        <title>Comparative genomics reveals insights into cyanobacterial evolution and habitat adaptation.</title>
        <authorList>
            <person name="Chen M.Y."/>
            <person name="Teng W.K."/>
            <person name="Zhao L."/>
            <person name="Hu C.X."/>
            <person name="Zhou Y.K."/>
            <person name="Han B.P."/>
            <person name="Song L.R."/>
            <person name="Shu W.S."/>
        </authorList>
    </citation>
    <scope>NUCLEOTIDE SEQUENCE [LARGE SCALE GENOMIC DNA]</scope>
    <source>
        <strain evidence="9 10">FACHB-288</strain>
    </source>
</reference>
<dbReference type="PANTHER" id="PTHR10192">
    <property type="entry name" value="MOLYBDOPTERIN BIOSYNTHESIS PROTEIN"/>
    <property type="match status" value="1"/>
</dbReference>
<evidence type="ECO:0000256" key="7">
    <source>
        <dbReference type="RuleBase" id="RU365090"/>
    </source>
</evidence>
<keyword evidence="7" id="KW-0460">Magnesium</keyword>
<dbReference type="PROSITE" id="PS01079">
    <property type="entry name" value="MOCF_BIOSYNTHESIS_2"/>
    <property type="match status" value="1"/>
</dbReference>
<comment type="catalytic activity">
    <reaction evidence="6">
        <text>adenylyl-molybdopterin + molybdate = Mo-molybdopterin + AMP + H(+)</text>
        <dbReference type="Rhea" id="RHEA:35047"/>
        <dbReference type="ChEBI" id="CHEBI:15378"/>
        <dbReference type="ChEBI" id="CHEBI:36264"/>
        <dbReference type="ChEBI" id="CHEBI:62727"/>
        <dbReference type="ChEBI" id="CHEBI:71302"/>
        <dbReference type="ChEBI" id="CHEBI:456215"/>
        <dbReference type="EC" id="2.10.1.1"/>
    </reaction>
</comment>
<feature type="domain" description="MoaB/Mog" evidence="8">
    <location>
        <begin position="183"/>
        <end position="332"/>
    </location>
</feature>
<evidence type="ECO:0000256" key="2">
    <source>
        <dbReference type="ARBA" id="ARBA00005046"/>
    </source>
</evidence>
<dbReference type="CDD" id="cd00887">
    <property type="entry name" value="MoeA"/>
    <property type="match status" value="1"/>
</dbReference>
<evidence type="ECO:0000256" key="5">
    <source>
        <dbReference type="ARBA" id="ARBA00023150"/>
    </source>
</evidence>
<dbReference type="InterPro" id="IPR036135">
    <property type="entry name" value="MoeA_linker/N_sf"/>
</dbReference>
<dbReference type="Gene3D" id="3.90.105.10">
    <property type="entry name" value="Molybdopterin biosynthesis moea protein, domain 2"/>
    <property type="match status" value="1"/>
</dbReference>
<dbReference type="PANTHER" id="PTHR10192:SF5">
    <property type="entry name" value="GEPHYRIN"/>
    <property type="match status" value="1"/>
</dbReference>
<comment type="similarity">
    <text evidence="3 7">Belongs to the MoeA family.</text>
</comment>
<dbReference type="InterPro" id="IPR038987">
    <property type="entry name" value="MoeA-like"/>
</dbReference>
<dbReference type="Proteomes" id="UP000658514">
    <property type="component" value="Unassembled WGS sequence"/>
</dbReference>
<dbReference type="SUPFAM" id="SSF63882">
    <property type="entry name" value="MoeA N-terminal region -like"/>
    <property type="match status" value="1"/>
</dbReference>
<evidence type="ECO:0000313" key="10">
    <source>
        <dbReference type="Proteomes" id="UP000658514"/>
    </source>
</evidence>
<dbReference type="Gene3D" id="3.40.980.10">
    <property type="entry name" value="MoaB/Mog-like domain"/>
    <property type="match status" value="1"/>
</dbReference>
<comment type="function">
    <text evidence="1 7">Catalyzes the insertion of molybdate into adenylated molybdopterin with the concomitant release of AMP.</text>
</comment>
<dbReference type="InterPro" id="IPR001453">
    <property type="entry name" value="MoaB/Mog_dom"/>
</dbReference>
<sequence>MHSVSDTEAIILNLVQPLDHQRDTEVVDLFAAAGRILAVPVTSNLDFPHWDNSAMDGYAVRYTDVQHCSAEQPAVLEIVESIPAGYQPQSIIQAGQAARIFTGAVMPQGADTVVMQERTSQQENFVQILAAPKPQEFVRRQASFYQAGTQLLPAGIKLNGAEIAVLAAAQCGRVSVYSTPIVAIFSTGDELVTIDQPLAAGQIVDSNAYALAALVRQSGAEPLMLGIVKDEPAALQKTITEAIAHADIVISSGGVSVGDYDYVEQILATLQAQIHIRAVAMRPGKPLTVATFPPTVDEGDNNHRVPIYFGLPGNPAAVLVTFLRFVQPAIKKLAGLAQGWKVEFVKVRSHQELRSDGKRETYIWGKLQLVNGVYEFSPSGGSHSSGNLINLAQTNALAVIPVGKTLISAGEEVEVYFNRG</sequence>
<evidence type="ECO:0000259" key="8">
    <source>
        <dbReference type="SMART" id="SM00852"/>
    </source>
</evidence>
<dbReference type="SUPFAM" id="SSF53218">
    <property type="entry name" value="Molybdenum cofactor biosynthesis proteins"/>
    <property type="match status" value="1"/>
</dbReference>
<proteinExistence type="inferred from homology"/>
<dbReference type="SUPFAM" id="SSF63867">
    <property type="entry name" value="MoeA C-terminal domain-like"/>
    <property type="match status" value="1"/>
</dbReference>
<dbReference type="InterPro" id="IPR005110">
    <property type="entry name" value="MoeA_linker/N"/>
</dbReference>
<evidence type="ECO:0000256" key="4">
    <source>
        <dbReference type="ARBA" id="ARBA00022505"/>
    </source>
</evidence>
<gene>
    <name evidence="9" type="ORF">H6G24_27685</name>
</gene>
<dbReference type="Pfam" id="PF00994">
    <property type="entry name" value="MoCF_biosynth"/>
    <property type="match status" value="1"/>
</dbReference>
<evidence type="ECO:0000313" key="9">
    <source>
        <dbReference type="EMBL" id="MBD2199220.1"/>
    </source>
</evidence>
<dbReference type="Pfam" id="PF03454">
    <property type="entry name" value="MoeA_C"/>
    <property type="match status" value="1"/>
</dbReference>